<evidence type="ECO:0000256" key="3">
    <source>
        <dbReference type="ARBA" id="ARBA00023163"/>
    </source>
</evidence>
<dbReference type="InterPro" id="IPR036388">
    <property type="entry name" value="WH-like_DNA-bd_sf"/>
</dbReference>
<dbReference type="Gene3D" id="1.10.10.10">
    <property type="entry name" value="Winged helix-like DNA-binding domain superfamily/Winged helix DNA-binding domain"/>
    <property type="match status" value="1"/>
</dbReference>
<dbReference type="SUPFAM" id="SSF54909">
    <property type="entry name" value="Dimeric alpha+beta barrel"/>
    <property type="match status" value="1"/>
</dbReference>
<keyword evidence="3" id="KW-0804">Transcription</keyword>
<dbReference type="RefSeq" id="WP_325127307.1">
    <property type="nucleotide sequence ID" value="NZ_BAAAFN010000020.1"/>
</dbReference>
<dbReference type="Gene3D" id="3.30.70.920">
    <property type="match status" value="1"/>
</dbReference>
<dbReference type="InterPro" id="IPR000485">
    <property type="entry name" value="AsnC-type_HTH_dom"/>
</dbReference>
<comment type="caution">
    <text evidence="5">The sequence shown here is derived from an EMBL/GenBank/DDBJ whole genome shotgun (WGS) entry which is preliminary data.</text>
</comment>
<dbReference type="InterPro" id="IPR019887">
    <property type="entry name" value="Tscrpt_reg_AsnC/Lrp_C"/>
</dbReference>
<sequence length="152" mass="17128">MPNTTKIDLDHIDCKLLDALSADARTSLRQLGELVGLSAPAVRDRIRRLEDEGVIESFTIRLNHHRLGYALEAFVRIEPLPGRLKEIERALQGMPEITHCAVVTGEDCFIARIMLRDIDDLSRLLDPLHDKARTRSSIVKSVPVPARNAPYR</sequence>
<dbReference type="PRINTS" id="PR00033">
    <property type="entry name" value="HTHASNC"/>
</dbReference>
<evidence type="ECO:0000313" key="5">
    <source>
        <dbReference type="EMBL" id="GAA0237782.1"/>
    </source>
</evidence>
<keyword evidence="1" id="KW-0805">Transcription regulation</keyword>
<keyword evidence="6" id="KW-1185">Reference proteome</keyword>
<dbReference type="InterPro" id="IPR036390">
    <property type="entry name" value="WH_DNA-bd_sf"/>
</dbReference>
<name>A0ABN0U3U1_9BURK</name>
<dbReference type="InterPro" id="IPR011008">
    <property type="entry name" value="Dimeric_a/b-barrel"/>
</dbReference>
<evidence type="ECO:0000313" key="6">
    <source>
        <dbReference type="Proteomes" id="UP001501176"/>
    </source>
</evidence>
<dbReference type="SMART" id="SM00344">
    <property type="entry name" value="HTH_ASNC"/>
    <property type="match status" value="1"/>
</dbReference>
<dbReference type="InterPro" id="IPR019885">
    <property type="entry name" value="Tscrpt_reg_HTH_AsnC-type_CS"/>
</dbReference>
<dbReference type="Pfam" id="PF01037">
    <property type="entry name" value="AsnC_trans_reg"/>
    <property type="match status" value="1"/>
</dbReference>
<dbReference type="PANTHER" id="PTHR30154">
    <property type="entry name" value="LEUCINE-RESPONSIVE REGULATORY PROTEIN"/>
    <property type="match status" value="1"/>
</dbReference>
<evidence type="ECO:0000256" key="1">
    <source>
        <dbReference type="ARBA" id="ARBA00023015"/>
    </source>
</evidence>
<evidence type="ECO:0000256" key="2">
    <source>
        <dbReference type="ARBA" id="ARBA00023125"/>
    </source>
</evidence>
<dbReference type="Pfam" id="PF13404">
    <property type="entry name" value="HTH_AsnC-type"/>
    <property type="match status" value="1"/>
</dbReference>
<dbReference type="Proteomes" id="UP001501176">
    <property type="component" value="Unassembled WGS sequence"/>
</dbReference>
<organism evidence="5 6">
    <name type="scientific">Castellaniella daejeonensis</name>
    <dbReference type="NCBI Taxonomy" id="659013"/>
    <lineage>
        <taxon>Bacteria</taxon>
        <taxon>Pseudomonadati</taxon>
        <taxon>Pseudomonadota</taxon>
        <taxon>Betaproteobacteria</taxon>
        <taxon>Burkholderiales</taxon>
        <taxon>Alcaligenaceae</taxon>
        <taxon>Castellaniella</taxon>
    </lineage>
</organism>
<accession>A0ABN0U3U1</accession>
<feature type="domain" description="HTH asnC-type" evidence="4">
    <location>
        <begin position="9"/>
        <end position="70"/>
    </location>
</feature>
<dbReference type="SUPFAM" id="SSF46785">
    <property type="entry name" value="Winged helix' DNA-binding domain"/>
    <property type="match status" value="1"/>
</dbReference>
<dbReference type="InterPro" id="IPR019888">
    <property type="entry name" value="Tscrpt_reg_AsnC-like"/>
</dbReference>
<gene>
    <name evidence="5" type="ORF">GCM10009125_28300</name>
</gene>
<dbReference type="EMBL" id="BAAAFN010000020">
    <property type="protein sequence ID" value="GAA0237782.1"/>
    <property type="molecule type" value="Genomic_DNA"/>
</dbReference>
<evidence type="ECO:0000259" key="4">
    <source>
        <dbReference type="PROSITE" id="PS50956"/>
    </source>
</evidence>
<reference evidence="5 6" key="1">
    <citation type="journal article" date="2019" name="Int. J. Syst. Evol. Microbiol.">
        <title>The Global Catalogue of Microorganisms (GCM) 10K type strain sequencing project: providing services to taxonomists for standard genome sequencing and annotation.</title>
        <authorList>
            <consortium name="The Broad Institute Genomics Platform"/>
            <consortium name="The Broad Institute Genome Sequencing Center for Infectious Disease"/>
            <person name="Wu L."/>
            <person name="Ma J."/>
        </authorList>
    </citation>
    <scope>NUCLEOTIDE SEQUENCE [LARGE SCALE GENOMIC DNA]</scope>
    <source>
        <strain evidence="5 6">JCM 16240</strain>
    </source>
</reference>
<proteinExistence type="predicted"/>
<dbReference type="PANTHER" id="PTHR30154:SF51">
    <property type="entry name" value="ASNC-FAMILY TRANSCRIPTIONAL REGULATORY PROTEIN"/>
    <property type="match status" value="1"/>
</dbReference>
<dbReference type="PROSITE" id="PS50956">
    <property type="entry name" value="HTH_ASNC_2"/>
    <property type="match status" value="1"/>
</dbReference>
<protein>
    <submittedName>
        <fullName evidence="5">Lrp/AsnC family transcriptional regulator</fullName>
    </submittedName>
</protein>
<dbReference type="PROSITE" id="PS00519">
    <property type="entry name" value="HTH_ASNC_1"/>
    <property type="match status" value="1"/>
</dbReference>
<keyword evidence="2" id="KW-0238">DNA-binding</keyword>